<protein>
    <recommendedName>
        <fullName evidence="4">NarG-like domain-containing protein</fullName>
    </recommendedName>
</protein>
<dbReference type="Proteomes" id="UP000004968">
    <property type="component" value="Unassembled WGS sequence"/>
</dbReference>
<reference evidence="2 3" key="1">
    <citation type="submission" date="2010-01" db="EMBL/GenBank/DDBJ databases">
        <authorList>
            <person name="Weinstock G."/>
            <person name="Sodergren E."/>
            <person name="Clifton S."/>
            <person name="Fulton L."/>
            <person name="Fulton B."/>
            <person name="Courtney L."/>
            <person name="Fronick C."/>
            <person name="Harrison M."/>
            <person name="Strong C."/>
            <person name="Farmer C."/>
            <person name="Delahaunty K."/>
            <person name="Markovic C."/>
            <person name="Hall O."/>
            <person name="Minx P."/>
            <person name="Tomlinson C."/>
            <person name="Mitreva M."/>
            <person name="Nelson J."/>
            <person name="Hou S."/>
            <person name="Wollam A."/>
            <person name="Pepin K.H."/>
            <person name="Johnson M."/>
            <person name="Bhonagiri V."/>
            <person name="Nash W.E."/>
            <person name="Warren W."/>
            <person name="Chinwalla A."/>
            <person name="Mardis E.R."/>
            <person name="Wilson R.K."/>
        </authorList>
    </citation>
    <scope>NUCLEOTIDE SEQUENCE [LARGE SCALE GENOMIC DNA]</scope>
    <source>
        <strain evidence="2 3">DSM 13479</strain>
    </source>
</reference>
<accession>D3AUS4</accession>
<sequence>MVTTQYVFHVIFLLPITIAVKSLYHLVNTTKMKILALKGPFYIQKIKKGSKNYGKNQN</sequence>
<proteinExistence type="predicted"/>
<dbReference type="HOGENOM" id="CLU_2983629_0_0_9"/>
<evidence type="ECO:0008006" key="4">
    <source>
        <dbReference type="Google" id="ProtNLM"/>
    </source>
</evidence>
<dbReference type="AlphaFoldDB" id="D3AUS4"/>
<keyword evidence="1" id="KW-0812">Transmembrane</keyword>
<name>D3AUS4_9FIRM</name>
<comment type="caution">
    <text evidence="2">The sequence shown here is derived from an EMBL/GenBank/DDBJ whole genome shotgun (WGS) entry which is preliminary data.</text>
</comment>
<evidence type="ECO:0000313" key="2">
    <source>
        <dbReference type="EMBL" id="EFC94432.1"/>
    </source>
</evidence>
<evidence type="ECO:0000256" key="1">
    <source>
        <dbReference type="SAM" id="Phobius"/>
    </source>
</evidence>
<feature type="transmembrane region" description="Helical" evidence="1">
    <location>
        <begin position="6"/>
        <end position="24"/>
    </location>
</feature>
<keyword evidence="1" id="KW-0472">Membrane</keyword>
<organism evidence="2 3">
    <name type="scientific">Hungatella hathewayi DSM 13479</name>
    <dbReference type="NCBI Taxonomy" id="566550"/>
    <lineage>
        <taxon>Bacteria</taxon>
        <taxon>Bacillati</taxon>
        <taxon>Bacillota</taxon>
        <taxon>Clostridia</taxon>
        <taxon>Lachnospirales</taxon>
        <taxon>Lachnospiraceae</taxon>
        <taxon>Hungatella</taxon>
    </lineage>
</organism>
<keyword evidence="1" id="KW-1133">Transmembrane helix</keyword>
<evidence type="ECO:0000313" key="3">
    <source>
        <dbReference type="Proteomes" id="UP000004968"/>
    </source>
</evidence>
<feature type="non-terminal residue" evidence="2">
    <location>
        <position position="58"/>
    </location>
</feature>
<dbReference type="EMBL" id="ACIO01001124">
    <property type="protein sequence ID" value="EFC94432.1"/>
    <property type="molecule type" value="Genomic_DNA"/>
</dbReference>
<gene>
    <name evidence="2" type="ORF">CLOSTHATH_07393</name>
</gene>